<comment type="cofactor">
    <cofactor evidence="2">
        <name>Ca(2+)</name>
        <dbReference type="ChEBI" id="CHEBI:29108"/>
    </cofactor>
</comment>
<name>A0A9C7LB97_9BACI</name>
<organism evidence="13 14">
    <name type="scientific">Pseudoneobacillus rhizosphaerae</name>
    <dbReference type="NCBI Taxonomy" id="2880968"/>
    <lineage>
        <taxon>Bacteria</taxon>
        <taxon>Bacillati</taxon>
        <taxon>Bacillota</taxon>
        <taxon>Bacilli</taxon>
        <taxon>Bacillales</taxon>
        <taxon>Bacillaceae</taxon>
        <taxon>Pseudoneobacillus</taxon>
    </lineage>
</organism>
<dbReference type="AlphaFoldDB" id="A0A9C7LB97"/>
<comment type="similarity">
    <text evidence="3">Belongs to the glycosyl hydrolase 13 family.</text>
</comment>
<evidence type="ECO:0000256" key="4">
    <source>
        <dbReference type="ARBA" id="ARBA00012595"/>
    </source>
</evidence>
<comment type="caution">
    <text evidence="13">The sequence shown here is derived from an EMBL/GenBank/DDBJ whole genome shotgun (WGS) entry which is preliminary data.</text>
</comment>
<dbReference type="SUPFAM" id="SSF51011">
    <property type="entry name" value="Glycosyl hydrolase domain"/>
    <property type="match status" value="1"/>
</dbReference>
<dbReference type="Pfam" id="PF00128">
    <property type="entry name" value="Alpha-amylase"/>
    <property type="match status" value="1"/>
</dbReference>
<evidence type="ECO:0000256" key="10">
    <source>
        <dbReference type="ARBA" id="ARBA00023295"/>
    </source>
</evidence>
<evidence type="ECO:0000256" key="1">
    <source>
        <dbReference type="ARBA" id="ARBA00000548"/>
    </source>
</evidence>
<dbReference type="InterPro" id="IPR006047">
    <property type="entry name" value="GH13_cat_dom"/>
</dbReference>
<dbReference type="GO" id="GO:0005975">
    <property type="term" value="P:carbohydrate metabolic process"/>
    <property type="evidence" value="ECO:0007669"/>
    <property type="project" value="InterPro"/>
</dbReference>
<keyword evidence="6" id="KW-0732">Signal</keyword>
<evidence type="ECO:0000256" key="7">
    <source>
        <dbReference type="ARBA" id="ARBA00022801"/>
    </source>
</evidence>
<keyword evidence="10" id="KW-0326">Glycosidase</keyword>
<dbReference type="SUPFAM" id="SSF51445">
    <property type="entry name" value="(Trans)glycosidases"/>
    <property type="match status" value="1"/>
</dbReference>
<dbReference type="GO" id="GO:0004556">
    <property type="term" value="F:alpha-amylase activity"/>
    <property type="evidence" value="ECO:0007669"/>
    <property type="project" value="UniProtKB-EC"/>
</dbReference>
<dbReference type="InterPro" id="IPR013780">
    <property type="entry name" value="Glyco_hydro_b"/>
</dbReference>
<evidence type="ECO:0000256" key="8">
    <source>
        <dbReference type="ARBA" id="ARBA00022837"/>
    </source>
</evidence>
<dbReference type="EC" id="3.2.1.1" evidence="4"/>
<dbReference type="Gene3D" id="3.20.20.80">
    <property type="entry name" value="Glycosidases"/>
    <property type="match status" value="1"/>
</dbReference>
<dbReference type="CDD" id="cd11339">
    <property type="entry name" value="AmyAc_bac_CMD_like_2"/>
    <property type="match status" value="1"/>
</dbReference>
<dbReference type="PIRSF" id="PIRSF001024">
    <property type="entry name" value="Alph-amyl_fung"/>
    <property type="match status" value="1"/>
</dbReference>
<proteinExistence type="inferred from homology"/>
<dbReference type="InterPro" id="IPR013777">
    <property type="entry name" value="A-amylase-like"/>
</dbReference>
<dbReference type="Gene3D" id="2.60.40.1180">
    <property type="entry name" value="Golgi alpha-mannosidase II"/>
    <property type="match status" value="1"/>
</dbReference>
<evidence type="ECO:0000313" key="13">
    <source>
        <dbReference type="EMBL" id="CAG9609212.1"/>
    </source>
</evidence>
<protein>
    <recommendedName>
        <fullName evidence="4">alpha-amylase</fullName>
        <ecNumber evidence="4">3.2.1.1</ecNumber>
    </recommendedName>
</protein>
<gene>
    <name evidence="13" type="ORF">NEOCIP111885_02954</name>
</gene>
<keyword evidence="11" id="KW-0812">Transmembrane</keyword>
<dbReference type="Proteomes" id="UP000789845">
    <property type="component" value="Unassembled WGS sequence"/>
</dbReference>
<dbReference type="PANTHER" id="PTHR10357:SF215">
    <property type="entry name" value="ALPHA-AMYLASE 1"/>
    <property type="match status" value="1"/>
</dbReference>
<comment type="catalytic activity">
    <reaction evidence="1">
        <text>Endohydrolysis of (1-&gt;4)-alpha-D-glucosidic linkages in polysaccharides containing three or more (1-&gt;4)-alpha-linked D-glucose units.</text>
        <dbReference type="EC" id="3.2.1.1"/>
    </reaction>
</comment>
<evidence type="ECO:0000256" key="9">
    <source>
        <dbReference type="ARBA" id="ARBA00023277"/>
    </source>
</evidence>
<feature type="transmembrane region" description="Helical" evidence="11">
    <location>
        <begin position="482"/>
        <end position="503"/>
    </location>
</feature>
<evidence type="ECO:0000256" key="5">
    <source>
        <dbReference type="ARBA" id="ARBA00022723"/>
    </source>
</evidence>
<dbReference type="GO" id="GO:0005509">
    <property type="term" value="F:calcium ion binding"/>
    <property type="evidence" value="ECO:0007669"/>
    <property type="project" value="InterPro"/>
</dbReference>
<evidence type="ECO:0000256" key="6">
    <source>
        <dbReference type="ARBA" id="ARBA00022729"/>
    </source>
</evidence>
<keyword evidence="7" id="KW-0378">Hydrolase</keyword>
<evidence type="ECO:0000259" key="12">
    <source>
        <dbReference type="SMART" id="SM00642"/>
    </source>
</evidence>
<dbReference type="SMART" id="SM00642">
    <property type="entry name" value="Aamy"/>
    <property type="match status" value="1"/>
</dbReference>
<accession>A0A9C7LB97</accession>
<evidence type="ECO:0000313" key="14">
    <source>
        <dbReference type="Proteomes" id="UP000789845"/>
    </source>
</evidence>
<dbReference type="InterPro" id="IPR054174">
    <property type="entry name" value="Alpha-amylase-like_C"/>
</dbReference>
<evidence type="ECO:0000256" key="2">
    <source>
        <dbReference type="ARBA" id="ARBA00001913"/>
    </source>
</evidence>
<evidence type="ECO:0000256" key="3">
    <source>
        <dbReference type="ARBA" id="ARBA00008061"/>
    </source>
</evidence>
<dbReference type="EMBL" id="CAKJTG010000017">
    <property type="protein sequence ID" value="CAG9609212.1"/>
    <property type="molecule type" value="Genomic_DNA"/>
</dbReference>
<keyword evidence="8" id="KW-0106">Calcium</keyword>
<keyword evidence="14" id="KW-1185">Reference proteome</keyword>
<dbReference type="Pfam" id="PF22026">
    <property type="entry name" value="Alpha-amylase_C_2"/>
    <property type="match status" value="1"/>
</dbReference>
<reference evidence="13" key="1">
    <citation type="submission" date="2021-10" db="EMBL/GenBank/DDBJ databases">
        <authorList>
            <person name="Criscuolo A."/>
        </authorList>
    </citation>
    <scope>NUCLEOTIDE SEQUENCE</scope>
    <source>
        <strain evidence="13">CIP111885</strain>
    </source>
</reference>
<dbReference type="InterPro" id="IPR017853">
    <property type="entry name" value="GH"/>
</dbReference>
<keyword evidence="5" id="KW-0479">Metal-binding</keyword>
<sequence>MKKGLFALILIPFLLFYAFPVGAVEKEERKWQDETIYFLMVDRFNNGDSSNDLDINVQDPLSYHGGDFQGIIDQLDYLKDMGFTAIWMTPIFDNAEKGYHGYWIEDFYQTDEHFGSIETFKKLVKEAHKRDIKIILDFVANHVAPSHPWVTEQSREAWFHENKGIVNWENQQELENGWIYGLPDLAQENQEVEKYLLDAAAWWITETDIDGYRLDTVKHVPVSFWEKFSEKVKETKDDFYLLGEVWSNDPNYIAQYDQAGLDGFVDYPLQEHLRTAFAKPDQTLNWLFSNWERNKKIYEEPYLMGTFLDNHDTVRFTQDIVQNRQNPGTRWKLALTYLYTTPGIPIVYYGSEIALNGGKDPDNRRQMSFQTDKELIDYITKIGELRRTLPSLTRGTMELLYEEKGMAVYKRVYEDEVAVIAVNNTSGTQHVTLTSKELEAGKELRGLLANDLVPSKDGKYKIVIDREEAEIYVLAEKSGINVSYFIMMGIVYGLFFLFIFLVWKKSRKKRT</sequence>
<evidence type="ECO:0000256" key="11">
    <source>
        <dbReference type="SAM" id="Phobius"/>
    </source>
</evidence>
<keyword evidence="11" id="KW-0472">Membrane</keyword>
<feature type="domain" description="Glycosyl hydrolase family 13 catalytic" evidence="12">
    <location>
        <begin position="38"/>
        <end position="386"/>
    </location>
</feature>
<dbReference type="PANTHER" id="PTHR10357">
    <property type="entry name" value="ALPHA-AMYLASE FAMILY MEMBER"/>
    <property type="match status" value="1"/>
</dbReference>
<dbReference type="RefSeq" id="WP_230497448.1">
    <property type="nucleotide sequence ID" value="NZ_CAKJTG010000017.1"/>
</dbReference>
<keyword evidence="9" id="KW-0119">Carbohydrate metabolism</keyword>
<keyword evidence="11" id="KW-1133">Transmembrane helix</keyword>